<accession>A0ABN1D1B3</accession>
<protein>
    <submittedName>
        <fullName evidence="2">Uncharacterized protein</fullName>
    </submittedName>
</protein>
<reference evidence="2 3" key="1">
    <citation type="journal article" date="2019" name="Int. J. Syst. Evol. Microbiol.">
        <title>The Global Catalogue of Microorganisms (GCM) 10K type strain sequencing project: providing services to taxonomists for standard genome sequencing and annotation.</title>
        <authorList>
            <consortium name="The Broad Institute Genomics Platform"/>
            <consortium name="The Broad Institute Genome Sequencing Center for Infectious Disease"/>
            <person name="Wu L."/>
            <person name="Ma J."/>
        </authorList>
    </citation>
    <scope>NUCLEOTIDE SEQUENCE [LARGE SCALE GENOMIC DNA]</scope>
    <source>
        <strain evidence="2 3">JCM 10303</strain>
    </source>
</reference>
<comment type="caution">
    <text evidence="2">The sequence shown here is derived from an EMBL/GenBank/DDBJ whole genome shotgun (WGS) entry which is preliminary data.</text>
</comment>
<feature type="region of interest" description="Disordered" evidence="1">
    <location>
        <begin position="1"/>
        <end position="36"/>
    </location>
</feature>
<sequence>MGEMVRSAERPTAQAQPDPARRSRQHPRPGTDVHLEPVPRLEWSLATEIHPLVDEPARPAALRNSWIHTAPEEQVLELFRRLQGARRRLPAPWWLRALDRGELPSRARAFELEDEVHTLLTGRPGWVFVPWRALGEVGYWEYGPSDRGPMKAPTTVLFTDQHPGWVHVFAAHRDTSPLPVPVDRAPGLLSALPQIESW</sequence>
<evidence type="ECO:0000313" key="2">
    <source>
        <dbReference type="EMBL" id="GAA0531593.1"/>
    </source>
</evidence>
<name>A0ABN1D1B3_SACER</name>
<organism evidence="2 3">
    <name type="scientific">Saccharopolyspora erythraea</name>
    <name type="common">Streptomyces erythraeus</name>
    <dbReference type="NCBI Taxonomy" id="1836"/>
    <lineage>
        <taxon>Bacteria</taxon>
        <taxon>Bacillati</taxon>
        <taxon>Actinomycetota</taxon>
        <taxon>Actinomycetes</taxon>
        <taxon>Pseudonocardiales</taxon>
        <taxon>Pseudonocardiaceae</taxon>
        <taxon>Saccharopolyspora</taxon>
    </lineage>
</organism>
<keyword evidence="3" id="KW-1185">Reference proteome</keyword>
<dbReference type="EMBL" id="BAAAGS010000020">
    <property type="protein sequence ID" value="GAA0531593.1"/>
    <property type="molecule type" value="Genomic_DNA"/>
</dbReference>
<gene>
    <name evidence="2" type="ORF">GCM10009533_33450</name>
</gene>
<dbReference type="Proteomes" id="UP001500729">
    <property type="component" value="Unassembled WGS sequence"/>
</dbReference>
<evidence type="ECO:0000313" key="3">
    <source>
        <dbReference type="Proteomes" id="UP001500729"/>
    </source>
</evidence>
<proteinExistence type="predicted"/>
<evidence type="ECO:0000256" key="1">
    <source>
        <dbReference type="SAM" id="MobiDB-lite"/>
    </source>
</evidence>